<dbReference type="GO" id="GO:0006906">
    <property type="term" value="P:vesicle fusion"/>
    <property type="evidence" value="ECO:0007669"/>
    <property type="project" value="TreeGrafter"/>
</dbReference>
<dbReference type="AlphaFoldDB" id="A0A085NQX5"/>
<dbReference type="Pfam" id="PF13774">
    <property type="entry name" value="Longin"/>
    <property type="match status" value="1"/>
</dbReference>
<evidence type="ECO:0000313" key="20">
    <source>
        <dbReference type="EMBL" id="KFD71871.1"/>
    </source>
</evidence>
<organism evidence="20">
    <name type="scientific">Trichuris suis</name>
    <name type="common">pig whipworm</name>
    <dbReference type="NCBI Taxonomy" id="68888"/>
    <lineage>
        <taxon>Eukaryota</taxon>
        <taxon>Metazoa</taxon>
        <taxon>Ecdysozoa</taxon>
        <taxon>Nematoda</taxon>
        <taxon>Enoplea</taxon>
        <taxon>Dorylaimia</taxon>
        <taxon>Trichinellida</taxon>
        <taxon>Trichuridae</taxon>
        <taxon>Trichuris</taxon>
    </lineage>
</organism>
<dbReference type="EMBL" id="KL363245">
    <property type="protein sequence ID" value="KFD50946.1"/>
    <property type="molecule type" value="Genomic_DNA"/>
</dbReference>
<comment type="subcellular location">
    <subcellularLocation>
        <location evidence="12">Cytoplasmic vesicle</location>
        <location evidence="12">Phagosome membrane</location>
        <topology evidence="12">Single-pass type IV membrane protein</topology>
    </subcellularLocation>
    <subcellularLocation>
        <location evidence="9">Cytoplasmic vesicle</location>
        <location evidence="9">Secretory vesicle membrane</location>
        <topology evidence="9">Single-pass type IV membrane protein</topology>
    </subcellularLocation>
    <subcellularLocation>
        <location evidence="1">Endoplasmic reticulum membrane</location>
        <topology evidence="1">Single-pass type IV membrane protein</topology>
    </subcellularLocation>
    <subcellularLocation>
        <location evidence="8">Golgi apparatus</location>
        <location evidence="8">trans-Golgi network membrane</location>
        <topology evidence="8">Single-pass type IV membrane protein</topology>
    </subcellularLocation>
    <subcellularLocation>
        <location evidence="10">Late endosome membrane</location>
        <topology evidence="10">Single-pass type IV membrane protein</topology>
    </subcellularLocation>
    <subcellularLocation>
        <location evidence="11">Lysosome membrane</location>
        <topology evidence="11">Single-pass type IV membrane protein</topology>
    </subcellularLocation>
</comment>
<dbReference type="Gene3D" id="1.20.5.110">
    <property type="match status" value="1"/>
</dbReference>
<evidence type="ECO:0000259" key="18">
    <source>
        <dbReference type="PROSITE" id="PS50892"/>
    </source>
</evidence>
<dbReference type="FunFam" id="3.30.450.50:FF:000015">
    <property type="entry name" value="Synaptobrevin 2 isoform 1"/>
    <property type="match status" value="1"/>
</dbReference>
<dbReference type="PROSITE" id="PS50892">
    <property type="entry name" value="V_SNARE"/>
    <property type="match status" value="1"/>
</dbReference>
<keyword evidence="3" id="KW-0813">Transport</keyword>
<feature type="non-terminal residue" evidence="20">
    <location>
        <position position="221"/>
    </location>
</feature>
<evidence type="ECO:0000256" key="9">
    <source>
        <dbReference type="ARBA" id="ARBA00037803"/>
    </source>
</evidence>
<evidence type="ECO:0000313" key="21">
    <source>
        <dbReference type="Proteomes" id="UP000030764"/>
    </source>
</evidence>
<keyword evidence="5" id="KW-0653">Protein transport</keyword>
<feature type="domain" description="V-SNARE coiled-coil homology" evidence="18">
    <location>
        <begin position="125"/>
        <end position="185"/>
    </location>
</feature>
<protein>
    <recommendedName>
        <fullName evidence="13">Vesicle-associated membrane protein 7</fullName>
    </recommendedName>
    <alternativeName>
        <fullName evidence="14">Synaptobrevin-like protein 1</fullName>
    </alternativeName>
</protein>
<dbReference type="GO" id="GO:0030670">
    <property type="term" value="C:phagocytic vesicle membrane"/>
    <property type="evidence" value="ECO:0007669"/>
    <property type="project" value="UniProtKB-SubCell"/>
</dbReference>
<evidence type="ECO:0000256" key="11">
    <source>
        <dbReference type="ARBA" id="ARBA00037863"/>
    </source>
</evidence>
<evidence type="ECO:0000313" key="19">
    <source>
        <dbReference type="EMBL" id="KFD50946.1"/>
    </source>
</evidence>
<dbReference type="InterPro" id="IPR011012">
    <property type="entry name" value="Longin-like_dom_sf"/>
</dbReference>
<evidence type="ECO:0000256" key="7">
    <source>
        <dbReference type="ARBA" id="ARBA00023136"/>
    </source>
</evidence>
<evidence type="ECO:0000256" key="6">
    <source>
        <dbReference type="ARBA" id="ARBA00022989"/>
    </source>
</evidence>
<keyword evidence="21" id="KW-1185">Reference proteome</keyword>
<dbReference type="SUPFAM" id="SSF64356">
    <property type="entry name" value="SNARE-like"/>
    <property type="match status" value="1"/>
</dbReference>
<dbReference type="EMBL" id="KL367480">
    <property type="protein sequence ID" value="KFD71871.1"/>
    <property type="molecule type" value="Genomic_DNA"/>
</dbReference>
<keyword evidence="15" id="KW-0175">Coiled coil</keyword>
<dbReference type="CDD" id="cd14824">
    <property type="entry name" value="Longin"/>
    <property type="match status" value="1"/>
</dbReference>
<dbReference type="InterPro" id="IPR051097">
    <property type="entry name" value="Synaptobrevin-like_transport"/>
</dbReference>
<keyword evidence="4 16" id="KW-0812">Transmembrane</keyword>
<evidence type="ECO:0000256" key="1">
    <source>
        <dbReference type="ARBA" id="ARBA00004163"/>
    </source>
</evidence>
<evidence type="ECO:0000256" key="14">
    <source>
        <dbReference type="ARBA" id="ARBA00042194"/>
    </source>
</evidence>
<dbReference type="SMART" id="SM01270">
    <property type="entry name" value="Longin"/>
    <property type="match status" value="1"/>
</dbReference>
<evidence type="ECO:0000256" key="12">
    <source>
        <dbReference type="ARBA" id="ARBA00037875"/>
    </source>
</evidence>
<dbReference type="GO" id="GO:0005794">
    <property type="term" value="C:Golgi apparatus"/>
    <property type="evidence" value="ECO:0007669"/>
    <property type="project" value="UniProtKB-SubCell"/>
</dbReference>
<dbReference type="Proteomes" id="UP000030764">
    <property type="component" value="Unassembled WGS sequence"/>
</dbReference>
<feature type="domain" description="Longin" evidence="17">
    <location>
        <begin position="7"/>
        <end position="110"/>
    </location>
</feature>
<dbReference type="SUPFAM" id="SSF58038">
    <property type="entry name" value="SNARE fusion complex"/>
    <property type="match status" value="1"/>
</dbReference>
<keyword evidence="6 16" id="KW-1133">Transmembrane helix</keyword>
<dbReference type="Pfam" id="PF00957">
    <property type="entry name" value="Synaptobrevin"/>
    <property type="match status" value="1"/>
</dbReference>
<evidence type="ECO:0000256" key="3">
    <source>
        <dbReference type="ARBA" id="ARBA00022448"/>
    </source>
</evidence>
<evidence type="ECO:0000256" key="15">
    <source>
        <dbReference type="PROSITE-ProRule" id="PRU00290"/>
    </source>
</evidence>
<evidence type="ECO:0000259" key="17">
    <source>
        <dbReference type="PROSITE" id="PS50859"/>
    </source>
</evidence>
<dbReference type="PANTHER" id="PTHR21136:SF179">
    <property type="entry name" value="VESICLE ASSOCIATED MEMBRANE PROTEIN 7-RELATED"/>
    <property type="match status" value="1"/>
</dbReference>
<dbReference type="PANTHER" id="PTHR21136">
    <property type="entry name" value="SNARE PROTEINS"/>
    <property type="match status" value="1"/>
</dbReference>
<dbReference type="InterPro" id="IPR001388">
    <property type="entry name" value="Synaptobrevin-like"/>
</dbReference>
<accession>A0A085NQX5</accession>
<dbReference type="PRINTS" id="PR00219">
    <property type="entry name" value="SYNAPTOBREVN"/>
</dbReference>
<dbReference type="InterPro" id="IPR010908">
    <property type="entry name" value="Longin_dom"/>
</dbReference>
<feature type="transmembrane region" description="Helical" evidence="16">
    <location>
        <begin position="189"/>
        <end position="214"/>
    </location>
</feature>
<evidence type="ECO:0000256" key="16">
    <source>
        <dbReference type="SAM" id="Phobius"/>
    </source>
</evidence>
<dbReference type="Proteomes" id="UP000030758">
    <property type="component" value="Unassembled WGS sequence"/>
</dbReference>
<evidence type="ECO:0000256" key="10">
    <source>
        <dbReference type="ARBA" id="ARBA00037845"/>
    </source>
</evidence>
<sequence length="221" mass="25147">MPIYFTVIARDRAILAKCATTAGNFTEVVEQVLEKVPSLDNAVTYKHNGYSFHCIRDNNILYMCIADEAFPRLSCFNLLSDVQHQFTSTYGNRVQNALPYAMNSDFSVVLARLMKYYNDPKNSPRVQQIDGQVKDLKSVMIRNIDALAERGEKLEFLIDRSESLEASTLTFNGRTRELARKLYWKNVKWTMIVVLLIALILFTVVTVSCGGLSYPHCSAKR</sequence>
<evidence type="ECO:0000256" key="13">
    <source>
        <dbReference type="ARBA" id="ARBA00039269"/>
    </source>
</evidence>
<dbReference type="GO" id="GO:0031902">
    <property type="term" value="C:late endosome membrane"/>
    <property type="evidence" value="ECO:0007669"/>
    <property type="project" value="UniProtKB-SubCell"/>
</dbReference>
<dbReference type="PROSITE" id="PS50859">
    <property type="entry name" value="LONGIN"/>
    <property type="match status" value="1"/>
</dbReference>
<dbReference type="GO" id="GO:0031201">
    <property type="term" value="C:SNARE complex"/>
    <property type="evidence" value="ECO:0007669"/>
    <property type="project" value="TreeGrafter"/>
</dbReference>
<dbReference type="GO" id="GO:0005484">
    <property type="term" value="F:SNAP receptor activity"/>
    <property type="evidence" value="ECO:0007669"/>
    <property type="project" value="TreeGrafter"/>
</dbReference>
<dbReference type="GO" id="GO:0000149">
    <property type="term" value="F:SNARE binding"/>
    <property type="evidence" value="ECO:0007669"/>
    <property type="project" value="TreeGrafter"/>
</dbReference>
<evidence type="ECO:0000256" key="8">
    <source>
        <dbReference type="ARBA" id="ARBA00037801"/>
    </source>
</evidence>
<keyword evidence="7 16" id="KW-0472">Membrane</keyword>
<name>A0A085NQX5_9BILA</name>
<dbReference type="GO" id="GO:0005765">
    <property type="term" value="C:lysosomal membrane"/>
    <property type="evidence" value="ECO:0007669"/>
    <property type="project" value="UniProtKB-SubCell"/>
</dbReference>
<gene>
    <name evidence="19" type="ORF">M513_08128</name>
    <name evidence="20" type="ORF">M514_08128</name>
</gene>
<dbReference type="Gene3D" id="3.30.450.50">
    <property type="entry name" value="Longin domain"/>
    <property type="match status" value="1"/>
</dbReference>
<dbReference type="GO" id="GO:0006887">
    <property type="term" value="P:exocytosis"/>
    <property type="evidence" value="ECO:0007669"/>
    <property type="project" value="TreeGrafter"/>
</dbReference>
<evidence type="ECO:0000256" key="5">
    <source>
        <dbReference type="ARBA" id="ARBA00022927"/>
    </source>
</evidence>
<dbReference type="InterPro" id="IPR042855">
    <property type="entry name" value="V_SNARE_CC"/>
</dbReference>
<dbReference type="FunFam" id="1.20.5.110:FF:000004">
    <property type="entry name" value="Vesicle-associated membrane protein 7"/>
    <property type="match status" value="1"/>
</dbReference>
<dbReference type="GO" id="GO:0015031">
    <property type="term" value="P:protein transport"/>
    <property type="evidence" value="ECO:0007669"/>
    <property type="project" value="UniProtKB-KW"/>
</dbReference>
<comment type="similarity">
    <text evidence="2">Belongs to the synaptobrevin family.</text>
</comment>
<reference evidence="20 21" key="1">
    <citation type="journal article" date="2014" name="Nat. Genet.">
        <title>Genome and transcriptome of the porcine whipworm Trichuris suis.</title>
        <authorList>
            <person name="Jex A.R."/>
            <person name="Nejsum P."/>
            <person name="Schwarz E.M."/>
            <person name="Hu L."/>
            <person name="Young N.D."/>
            <person name="Hall R.S."/>
            <person name="Korhonen P.K."/>
            <person name="Liao S."/>
            <person name="Thamsborg S."/>
            <person name="Xia J."/>
            <person name="Xu P."/>
            <person name="Wang S."/>
            <person name="Scheerlinck J.P."/>
            <person name="Hofmann A."/>
            <person name="Sternberg P.W."/>
            <person name="Wang J."/>
            <person name="Gasser R.B."/>
        </authorList>
    </citation>
    <scope>NUCLEOTIDE SEQUENCE [LARGE SCALE GENOMIC DNA]</scope>
    <source>
        <strain evidence="20">DCEP-RM93F</strain>
        <strain evidence="19">DCEP-RM93M</strain>
    </source>
</reference>
<proteinExistence type="inferred from homology"/>
<evidence type="ECO:0000256" key="2">
    <source>
        <dbReference type="ARBA" id="ARBA00008025"/>
    </source>
</evidence>
<dbReference type="GO" id="GO:0030658">
    <property type="term" value="C:transport vesicle membrane"/>
    <property type="evidence" value="ECO:0007669"/>
    <property type="project" value="UniProtKB-SubCell"/>
</dbReference>
<dbReference type="GO" id="GO:0005789">
    <property type="term" value="C:endoplasmic reticulum membrane"/>
    <property type="evidence" value="ECO:0007669"/>
    <property type="project" value="UniProtKB-SubCell"/>
</dbReference>
<evidence type="ECO:0000256" key="4">
    <source>
        <dbReference type="ARBA" id="ARBA00022692"/>
    </source>
</evidence>